<evidence type="ECO:0000313" key="2">
    <source>
        <dbReference type="EMBL" id="KAF7263234.1"/>
    </source>
</evidence>
<keyword evidence="3" id="KW-1185">Reference proteome</keyword>
<feature type="region of interest" description="Disordered" evidence="1">
    <location>
        <begin position="1"/>
        <end position="29"/>
    </location>
</feature>
<proteinExistence type="predicted"/>
<sequence>MQRVNPKGIHRRGSKQSQGQRPGATPLPCSQLEKRLTATAGTVAIKPLMFRFVIIRCKNLTLRAFTRKRVRAAASAVHRVRGGRATRCVGAPGSSRNPTASDYAAESDFYLNERRGKGGVNWAWM</sequence>
<evidence type="ECO:0000256" key="1">
    <source>
        <dbReference type="SAM" id="MobiDB-lite"/>
    </source>
</evidence>
<evidence type="ECO:0000313" key="3">
    <source>
        <dbReference type="Proteomes" id="UP000625711"/>
    </source>
</evidence>
<reference evidence="2" key="1">
    <citation type="submission" date="2020-08" db="EMBL/GenBank/DDBJ databases">
        <title>Genome sequencing and assembly of the red palm weevil Rhynchophorus ferrugineus.</title>
        <authorList>
            <person name="Dias G.B."/>
            <person name="Bergman C.M."/>
            <person name="Manee M."/>
        </authorList>
    </citation>
    <scope>NUCLEOTIDE SEQUENCE</scope>
    <source>
        <strain evidence="2">AA-2017</strain>
        <tissue evidence="2">Whole larva</tissue>
    </source>
</reference>
<protein>
    <submittedName>
        <fullName evidence="2">Uncharacterized protein</fullName>
    </submittedName>
</protein>
<dbReference type="AlphaFoldDB" id="A0A834M306"/>
<comment type="caution">
    <text evidence="2">The sequence shown here is derived from an EMBL/GenBank/DDBJ whole genome shotgun (WGS) entry which is preliminary data.</text>
</comment>
<dbReference type="EMBL" id="JAACXV010022842">
    <property type="protein sequence ID" value="KAF7263234.1"/>
    <property type="molecule type" value="Genomic_DNA"/>
</dbReference>
<gene>
    <name evidence="2" type="ORF">GWI33_003339</name>
</gene>
<dbReference type="Proteomes" id="UP000625711">
    <property type="component" value="Unassembled WGS sequence"/>
</dbReference>
<organism evidence="2 3">
    <name type="scientific">Rhynchophorus ferrugineus</name>
    <name type="common">Red palm weevil</name>
    <name type="synonym">Curculio ferrugineus</name>
    <dbReference type="NCBI Taxonomy" id="354439"/>
    <lineage>
        <taxon>Eukaryota</taxon>
        <taxon>Metazoa</taxon>
        <taxon>Ecdysozoa</taxon>
        <taxon>Arthropoda</taxon>
        <taxon>Hexapoda</taxon>
        <taxon>Insecta</taxon>
        <taxon>Pterygota</taxon>
        <taxon>Neoptera</taxon>
        <taxon>Endopterygota</taxon>
        <taxon>Coleoptera</taxon>
        <taxon>Polyphaga</taxon>
        <taxon>Cucujiformia</taxon>
        <taxon>Curculionidae</taxon>
        <taxon>Dryophthorinae</taxon>
        <taxon>Rhynchophorus</taxon>
    </lineage>
</organism>
<accession>A0A834M306</accession>
<name>A0A834M306_RHYFE</name>